<dbReference type="SUPFAM" id="SSF116726">
    <property type="entry name" value="TrkA C-terminal domain-like"/>
    <property type="match status" value="1"/>
</dbReference>
<evidence type="ECO:0000259" key="1">
    <source>
        <dbReference type="PROSITE" id="PS51201"/>
    </source>
</evidence>
<proteinExistence type="predicted"/>
<evidence type="ECO:0000313" key="3">
    <source>
        <dbReference type="EMBL" id="HIZ06521.1"/>
    </source>
</evidence>
<feature type="domain" description="RCK N-terminal" evidence="1">
    <location>
        <begin position="1"/>
        <end position="117"/>
    </location>
</feature>
<dbReference type="Gene3D" id="3.40.50.720">
    <property type="entry name" value="NAD(P)-binding Rossmann-like Domain"/>
    <property type="match status" value="1"/>
</dbReference>
<dbReference type="Proteomes" id="UP000824024">
    <property type="component" value="Unassembled WGS sequence"/>
</dbReference>
<dbReference type="Pfam" id="PF02080">
    <property type="entry name" value="TrkA_C"/>
    <property type="match status" value="1"/>
</dbReference>
<reference evidence="3" key="1">
    <citation type="journal article" date="2021" name="PeerJ">
        <title>Extensive microbial diversity within the chicken gut microbiome revealed by metagenomics and culture.</title>
        <authorList>
            <person name="Gilroy R."/>
            <person name="Ravi A."/>
            <person name="Getino M."/>
            <person name="Pursley I."/>
            <person name="Horton D.L."/>
            <person name="Alikhan N.F."/>
            <person name="Baker D."/>
            <person name="Gharbi K."/>
            <person name="Hall N."/>
            <person name="Watson M."/>
            <person name="Adriaenssens E.M."/>
            <person name="Foster-Nyarko E."/>
            <person name="Jarju S."/>
            <person name="Secka A."/>
            <person name="Antonio M."/>
            <person name="Oren A."/>
            <person name="Chaudhuri R.R."/>
            <person name="La Ragione R."/>
            <person name="Hildebrand F."/>
            <person name="Pallen M.J."/>
        </authorList>
    </citation>
    <scope>NUCLEOTIDE SEQUENCE</scope>
    <source>
        <strain evidence="3">CHK192-9172</strain>
    </source>
</reference>
<organism evidence="3 4">
    <name type="scientific">Candidatus Eubacterium avistercoris</name>
    <dbReference type="NCBI Taxonomy" id="2838567"/>
    <lineage>
        <taxon>Bacteria</taxon>
        <taxon>Bacillati</taxon>
        <taxon>Bacillota</taxon>
        <taxon>Clostridia</taxon>
        <taxon>Eubacteriales</taxon>
        <taxon>Eubacteriaceae</taxon>
        <taxon>Eubacterium</taxon>
    </lineage>
</organism>
<dbReference type="PROSITE" id="PS51201">
    <property type="entry name" value="RCK_N"/>
    <property type="match status" value="1"/>
</dbReference>
<protein>
    <submittedName>
        <fullName evidence="3">TrkA family potassium uptake protein</fullName>
    </submittedName>
</protein>
<dbReference type="GO" id="GO:0008324">
    <property type="term" value="F:monoatomic cation transmembrane transporter activity"/>
    <property type="evidence" value="ECO:0007669"/>
    <property type="project" value="InterPro"/>
</dbReference>
<dbReference type="PANTHER" id="PTHR43833">
    <property type="entry name" value="POTASSIUM CHANNEL PROTEIN 2-RELATED-RELATED"/>
    <property type="match status" value="1"/>
</dbReference>
<dbReference type="GO" id="GO:0006813">
    <property type="term" value="P:potassium ion transport"/>
    <property type="evidence" value="ECO:0007669"/>
    <property type="project" value="InterPro"/>
</dbReference>
<dbReference type="AlphaFoldDB" id="A0A9D2IFD5"/>
<dbReference type="InterPro" id="IPR050721">
    <property type="entry name" value="Trk_Ktr_HKT_K-transport"/>
</dbReference>
<dbReference type="EMBL" id="DXCH01000033">
    <property type="protein sequence ID" value="HIZ06521.1"/>
    <property type="molecule type" value="Genomic_DNA"/>
</dbReference>
<dbReference type="Pfam" id="PF02254">
    <property type="entry name" value="TrkA_N"/>
    <property type="match status" value="1"/>
</dbReference>
<evidence type="ECO:0000313" key="4">
    <source>
        <dbReference type="Proteomes" id="UP000824024"/>
    </source>
</evidence>
<sequence>MKSILIIGLGRFGSYLCKKLSDLGNEVMIVDQDEELLEPLLPYVTDAKLGDCTKESVLQSLGVGNFDVCFVCIGTNFQSSLEITSQLKELGAKLVISKATRDIQAKFLLRNGADRIVYPERDIAEKCAVQYSADNVFDYFELSDGFSIYEITPMKEWAGKTIMELDFRNKYRANIVAIKTNDGMRTMPTGDYHFVGDEHLMIIGQDKDLEKLLRKMKR</sequence>
<dbReference type="Gene3D" id="3.30.70.1450">
    <property type="entry name" value="Regulator of K+ conductance, C-terminal domain"/>
    <property type="match status" value="1"/>
</dbReference>
<name>A0A9D2IFD5_9FIRM</name>
<evidence type="ECO:0000259" key="2">
    <source>
        <dbReference type="PROSITE" id="PS51202"/>
    </source>
</evidence>
<dbReference type="InterPro" id="IPR006037">
    <property type="entry name" value="RCK_C"/>
</dbReference>
<comment type="caution">
    <text evidence="3">The sequence shown here is derived from an EMBL/GenBank/DDBJ whole genome shotgun (WGS) entry which is preliminary data.</text>
</comment>
<dbReference type="PROSITE" id="PS51202">
    <property type="entry name" value="RCK_C"/>
    <property type="match status" value="1"/>
</dbReference>
<dbReference type="InterPro" id="IPR036291">
    <property type="entry name" value="NAD(P)-bd_dom_sf"/>
</dbReference>
<dbReference type="SUPFAM" id="SSF51735">
    <property type="entry name" value="NAD(P)-binding Rossmann-fold domains"/>
    <property type="match status" value="1"/>
</dbReference>
<dbReference type="InterPro" id="IPR036721">
    <property type="entry name" value="RCK_C_sf"/>
</dbReference>
<reference evidence="3" key="2">
    <citation type="submission" date="2021-04" db="EMBL/GenBank/DDBJ databases">
        <authorList>
            <person name="Gilroy R."/>
        </authorList>
    </citation>
    <scope>NUCLEOTIDE SEQUENCE</scope>
    <source>
        <strain evidence="3">CHK192-9172</strain>
    </source>
</reference>
<dbReference type="PANTHER" id="PTHR43833:SF7">
    <property type="entry name" value="KTR SYSTEM POTASSIUM UPTAKE PROTEIN C"/>
    <property type="match status" value="1"/>
</dbReference>
<dbReference type="InterPro" id="IPR003148">
    <property type="entry name" value="RCK_N"/>
</dbReference>
<feature type="domain" description="RCK C-terminal" evidence="2">
    <location>
        <begin position="134"/>
        <end position="218"/>
    </location>
</feature>
<accession>A0A9D2IFD5</accession>
<gene>
    <name evidence="3" type="ORF">IAA08_01135</name>
</gene>